<dbReference type="GO" id="GO:0004029">
    <property type="term" value="F:aldehyde dehydrogenase (NAD+) activity"/>
    <property type="evidence" value="ECO:0007669"/>
    <property type="project" value="TreeGrafter"/>
</dbReference>
<dbReference type="AlphaFoldDB" id="A0A409X7J3"/>
<dbReference type="InterPro" id="IPR036291">
    <property type="entry name" value="NAD(P)-bd_dom_sf"/>
</dbReference>
<evidence type="ECO:0000313" key="2">
    <source>
        <dbReference type="EMBL" id="PPQ86759.1"/>
    </source>
</evidence>
<proteinExistence type="predicted"/>
<dbReference type="InterPro" id="IPR051783">
    <property type="entry name" value="NAD(P)-dependent_oxidoreduct"/>
</dbReference>
<dbReference type="EMBL" id="NHYD01002432">
    <property type="protein sequence ID" value="PPQ86759.1"/>
    <property type="molecule type" value="Genomic_DNA"/>
</dbReference>
<dbReference type="SUPFAM" id="SSF51735">
    <property type="entry name" value="NAD(P)-binding Rossmann-fold domains"/>
    <property type="match status" value="1"/>
</dbReference>
<reference evidence="2 3" key="1">
    <citation type="journal article" date="2018" name="Evol. Lett.">
        <title>Horizontal gene cluster transfer increased hallucinogenic mushroom diversity.</title>
        <authorList>
            <person name="Reynolds H.T."/>
            <person name="Vijayakumar V."/>
            <person name="Gluck-Thaler E."/>
            <person name="Korotkin H.B."/>
            <person name="Matheny P.B."/>
            <person name="Slot J.C."/>
        </authorList>
    </citation>
    <scope>NUCLEOTIDE SEQUENCE [LARGE SCALE GENOMIC DNA]</scope>
    <source>
        <strain evidence="2 3">2631</strain>
    </source>
</reference>
<dbReference type="Gene3D" id="3.40.50.720">
    <property type="entry name" value="NAD(P)-binding Rossmann-like Domain"/>
    <property type="match status" value="1"/>
</dbReference>
<protein>
    <recommendedName>
        <fullName evidence="1">NmrA-like domain-containing protein</fullName>
    </recommendedName>
</protein>
<dbReference type="OrthoDB" id="2130169at2759"/>
<dbReference type="GO" id="GO:0005737">
    <property type="term" value="C:cytoplasm"/>
    <property type="evidence" value="ECO:0007669"/>
    <property type="project" value="TreeGrafter"/>
</dbReference>
<dbReference type="PANTHER" id="PTHR48079:SF6">
    <property type="entry name" value="NAD(P)-BINDING DOMAIN-CONTAINING PROTEIN-RELATED"/>
    <property type="match status" value="1"/>
</dbReference>
<accession>A0A409X7J3</accession>
<dbReference type="Proteomes" id="UP000283269">
    <property type="component" value="Unassembled WGS sequence"/>
</dbReference>
<evidence type="ECO:0000313" key="3">
    <source>
        <dbReference type="Proteomes" id="UP000283269"/>
    </source>
</evidence>
<dbReference type="InParanoid" id="A0A409X7J3"/>
<dbReference type="PANTHER" id="PTHR48079">
    <property type="entry name" value="PROTEIN YEEZ"/>
    <property type="match status" value="1"/>
</dbReference>
<evidence type="ECO:0000259" key="1">
    <source>
        <dbReference type="Pfam" id="PF05368"/>
    </source>
</evidence>
<keyword evidence="3" id="KW-1185">Reference proteome</keyword>
<organism evidence="2 3">
    <name type="scientific">Psilocybe cyanescens</name>
    <dbReference type="NCBI Taxonomy" id="93625"/>
    <lineage>
        <taxon>Eukaryota</taxon>
        <taxon>Fungi</taxon>
        <taxon>Dikarya</taxon>
        <taxon>Basidiomycota</taxon>
        <taxon>Agaricomycotina</taxon>
        <taxon>Agaricomycetes</taxon>
        <taxon>Agaricomycetidae</taxon>
        <taxon>Agaricales</taxon>
        <taxon>Agaricineae</taxon>
        <taxon>Strophariaceae</taxon>
        <taxon>Psilocybe</taxon>
    </lineage>
</organism>
<feature type="domain" description="NmrA-like" evidence="1">
    <location>
        <begin position="6"/>
        <end position="80"/>
    </location>
</feature>
<sequence length="345" mass="37755">MAEIQHTIFMLGATGYLGSQFLVLLSNSSIKYHVVGLVRDANPEKEAKLQNIYPNLSVIKGSLDDHGIIAEQASKAKYTINCASSDHPGSIKTILEGLEKQSASRPHDPPVYIHVSGLAILNDDARGELVPEDKIPKYTDIGFSLDQVPTDAPHLNCDSLIVAAGTRKENPVRTIIAYPGWIFGVGEGIKKSTQAIDLFLQTWKPIKYAGTWGPGHNSMNNIHVKDAANAILMILEAAIAGKADEGAEGYYFLVSDEPNVTFHDITTVMGDIMFEKGVHIKGGSVSLPPSITDAYGEFFWRLFASNHRGVPQRLKRLGWEATESKKLPLLESLPREVEVVLQQSN</sequence>
<dbReference type="STRING" id="93625.A0A409X7J3"/>
<dbReference type="Pfam" id="PF05368">
    <property type="entry name" value="NmrA"/>
    <property type="match status" value="1"/>
</dbReference>
<gene>
    <name evidence="2" type="ORF">CVT25_012404</name>
</gene>
<comment type="caution">
    <text evidence="2">The sequence shown here is derived from an EMBL/GenBank/DDBJ whole genome shotgun (WGS) entry which is preliminary data.</text>
</comment>
<dbReference type="InterPro" id="IPR008030">
    <property type="entry name" value="NmrA-like"/>
</dbReference>
<name>A0A409X7J3_PSICY</name>